<dbReference type="Pfam" id="PF00397">
    <property type="entry name" value="WW"/>
    <property type="match status" value="2"/>
</dbReference>
<comment type="caution">
    <text evidence="11">The sequence shown here is derived from an EMBL/GenBank/DDBJ whole genome shotgun (WGS) entry which is preliminary data.</text>
</comment>
<feature type="coiled-coil region" evidence="7">
    <location>
        <begin position="308"/>
        <end position="390"/>
    </location>
</feature>
<protein>
    <submittedName>
        <fullName evidence="11">Protein WWC2</fullName>
    </submittedName>
</protein>
<dbReference type="Gene3D" id="2.20.70.10">
    <property type="match status" value="2"/>
</dbReference>
<dbReference type="Gene3D" id="2.60.40.150">
    <property type="entry name" value="C2 domain"/>
    <property type="match status" value="1"/>
</dbReference>
<dbReference type="AlphaFoldDB" id="A0A218VET7"/>
<feature type="region of interest" description="Disordered" evidence="8">
    <location>
        <begin position="576"/>
        <end position="609"/>
    </location>
</feature>
<dbReference type="GO" id="GO:0046621">
    <property type="term" value="P:negative regulation of organ growth"/>
    <property type="evidence" value="ECO:0007669"/>
    <property type="project" value="TreeGrafter"/>
</dbReference>
<dbReference type="FunFam" id="2.20.70.10:FF:000001">
    <property type="entry name" value="Membrane-associated guanylate kinase, WW and PDZ domain-containing protein 1"/>
    <property type="match status" value="1"/>
</dbReference>
<dbReference type="InterPro" id="IPR057747">
    <property type="entry name" value="WWC1_hairpin"/>
</dbReference>
<dbReference type="SUPFAM" id="SSF51045">
    <property type="entry name" value="WW domain"/>
    <property type="match status" value="2"/>
</dbReference>
<dbReference type="SUPFAM" id="SSF49562">
    <property type="entry name" value="C2 domain (Calcium/lipid-binding domain, CaLB)"/>
    <property type="match status" value="1"/>
</dbReference>
<evidence type="ECO:0000256" key="2">
    <source>
        <dbReference type="ARBA" id="ARBA00022490"/>
    </source>
</evidence>
<keyword evidence="4" id="KW-0805">Transcription regulation</keyword>
<evidence type="ECO:0000256" key="7">
    <source>
        <dbReference type="SAM" id="Coils"/>
    </source>
</evidence>
<feature type="coiled-coil region" evidence="7">
    <location>
        <begin position="1086"/>
        <end position="1148"/>
    </location>
</feature>
<keyword evidence="12" id="KW-1185">Reference proteome</keyword>
<dbReference type="Pfam" id="PF25802">
    <property type="entry name" value="WWC1"/>
    <property type="match status" value="1"/>
</dbReference>
<feature type="domain" description="WW" evidence="10">
    <location>
        <begin position="10"/>
        <end position="43"/>
    </location>
</feature>
<keyword evidence="3" id="KW-0677">Repeat</keyword>
<dbReference type="InterPro" id="IPR037771">
    <property type="entry name" value="C2_WWC"/>
</dbReference>
<keyword evidence="2" id="KW-0963">Cytoplasm</keyword>
<dbReference type="GO" id="GO:0006355">
    <property type="term" value="P:regulation of DNA-templated transcription"/>
    <property type="evidence" value="ECO:0007669"/>
    <property type="project" value="TreeGrafter"/>
</dbReference>
<dbReference type="InterPro" id="IPR051105">
    <property type="entry name" value="WWC/KIBRA_Hippo_Reg"/>
</dbReference>
<evidence type="ECO:0000259" key="9">
    <source>
        <dbReference type="PROSITE" id="PS50004"/>
    </source>
</evidence>
<dbReference type="GO" id="GO:0060090">
    <property type="term" value="F:molecular adaptor activity"/>
    <property type="evidence" value="ECO:0007669"/>
    <property type="project" value="TreeGrafter"/>
</dbReference>
<comment type="subcellular location">
    <subcellularLocation>
        <location evidence="1">Cytoplasm</location>
    </subcellularLocation>
</comment>
<dbReference type="PANTHER" id="PTHR14791">
    <property type="entry name" value="BOMB/KIRA PROTEINS"/>
    <property type="match status" value="1"/>
</dbReference>
<evidence type="ECO:0000256" key="3">
    <source>
        <dbReference type="ARBA" id="ARBA00022737"/>
    </source>
</evidence>
<evidence type="ECO:0000256" key="4">
    <source>
        <dbReference type="ARBA" id="ARBA00023015"/>
    </source>
</evidence>
<dbReference type="GO" id="GO:0019900">
    <property type="term" value="F:kinase binding"/>
    <property type="evidence" value="ECO:0007669"/>
    <property type="project" value="TreeGrafter"/>
</dbReference>
<feature type="coiled-coil region" evidence="7">
    <location>
        <begin position="821"/>
        <end position="855"/>
    </location>
</feature>
<gene>
    <name evidence="11" type="primary">WWC2</name>
    <name evidence="11" type="ORF">RLOC_00006024</name>
</gene>
<dbReference type="PROSITE" id="PS50004">
    <property type="entry name" value="C2"/>
    <property type="match status" value="1"/>
</dbReference>
<reference evidence="11 12" key="1">
    <citation type="submission" date="2017-05" db="EMBL/GenBank/DDBJ databases">
        <title>Genome of assembly of the Bengalese finch, Lonchura striata domestica.</title>
        <authorList>
            <person name="Colquitt B.M."/>
            <person name="Brainard M.S."/>
        </authorList>
    </citation>
    <scope>NUCLEOTIDE SEQUENCE [LARGE SCALE GENOMIC DNA]</scope>
    <source>
        <strain evidence="11">White83orange57</strain>
    </source>
</reference>
<feature type="region of interest" description="Disordered" evidence="8">
    <location>
        <begin position="485"/>
        <end position="521"/>
    </location>
</feature>
<dbReference type="CDD" id="cd08680">
    <property type="entry name" value="C2_Kibra"/>
    <property type="match status" value="1"/>
</dbReference>
<organism evidence="11 12">
    <name type="scientific">Lonchura striata</name>
    <name type="common">white-rumped munia</name>
    <dbReference type="NCBI Taxonomy" id="40157"/>
    <lineage>
        <taxon>Eukaryota</taxon>
        <taxon>Metazoa</taxon>
        <taxon>Chordata</taxon>
        <taxon>Craniata</taxon>
        <taxon>Vertebrata</taxon>
        <taxon>Euteleostomi</taxon>
        <taxon>Archelosauria</taxon>
        <taxon>Archosauria</taxon>
        <taxon>Dinosauria</taxon>
        <taxon>Saurischia</taxon>
        <taxon>Theropoda</taxon>
        <taxon>Coelurosauria</taxon>
        <taxon>Aves</taxon>
        <taxon>Neognathae</taxon>
        <taxon>Neoaves</taxon>
        <taxon>Telluraves</taxon>
        <taxon>Australaves</taxon>
        <taxon>Passeriformes</taxon>
        <taxon>Passeroidea</taxon>
        <taxon>Estrildidae</taxon>
        <taxon>Estrildinae</taxon>
        <taxon>Lonchura</taxon>
    </lineage>
</organism>
<dbReference type="InterPro" id="IPR000008">
    <property type="entry name" value="C2_dom"/>
</dbReference>
<dbReference type="PROSITE" id="PS01159">
    <property type="entry name" value="WW_DOMAIN_1"/>
    <property type="match status" value="1"/>
</dbReference>
<accession>A0A218VET7</accession>
<dbReference type="GO" id="GO:0035330">
    <property type="term" value="P:regulation of hippo signaling"/>
    <property type="evidence" value="ECO:0007669"/>
    <property type="project" value="TreeGrafter"/>
</dbReference>
<evidence type="ECO:0000256" key="5">
    <source>
        <dbReference type="ARBA" id="ARBA00023054"/>
    </source>
</evidence>
<evidence type="ECO:0000256" key="1">
    <source>
        <dbReference type="ARBA" id="ARBA00004496"/>
    </source>
</evidence>
<dbReference type="Proteomes" id="UP000197619">
    <property type="component" value="Unassembled WGS sequence"/>
</dbReference>
<dbReference type="FunFam" id="2.20.70.10:FF:000041">
    <property type="entry name" value="WW and C2 domain containing 1"/>
    <property type="match status" value="1"/>
</dbReference>
<dbReference type="PROSITE" id="PS50020">
    <property type="entry name" value="WW_DOMAIN_2"/>
    <property type="match status" value="2"/>
</dbReference>
<evidence type="ECO:0000313" key="11">
    <source>
        <dbReference type="EMBL" id="OWK64597.1"/>
    </source>
</evidence>
<dbReference type="GO" id="GO:0016477">
    <property type="term" value="P:cell migration"/>
    <property type="evidence" value="ECO:0007669"/>
    <property type="project" value="TreeGrafter"/>
</dbReference>
<feature type="domain" description="C2" evidence="9">
    <location>
        <begin position="662"/>
        <end position="785"/>
    </location>
</feature>
<feature type="compositionally biased region" description="Low complexity" evidence="8">
    <location>
        <begin position="505"/>
        <end position="521"/>
    </location>
</feature>
<evidence type="ECO:0000259" key="10">
    <source>
        <dbReference type="PROSITE" id="PS50020"/>
    </source>
</evidence>
<dbReference type="STRING" id="299123.ENSLSDP00000013398"/>
<dbReference type="EMBL" id="MUZQ01000001">
    <property type="protein sequence ID" value="OWK64597.1"/>
    <property type="molecule type" value="Genomic_DNA"/>
</dbReference>
<evidence type="ECO:0000256" key="6">
    <source>
        <dbReference type="ARBA" id="ARBA00023163"/>
    </source>
</evidence>
<dbReference type="InterPro" id="IPR001202">
    <property type="entry name" value="WW_dom"/>
</dbReference>
<name>A0A218VET7_9PASE</name>
<dbReference type="GO" id="GO:0005737">
    <property type="term" value="C:cytoplasm"/>
    <property type="evidence" value="ECO:0007669"/>
    <property type="project" value="UniProtKB-SubCell"/>
</dbReference>
<dbReference type="PANTHER" id="PTHR14791:SF26">
    <property type="entry name" value="PROTEIN WWC2"/>
    <property type="match status" value="1"/>
</dbReference>
<proteinExistence type="predicted"/>
<keyword evidence="5 7" id="KW-0175">Coiled coil</keyword>
<dbReference type="SMART" id="SM00456">
    <property type="entry name" value="WW"/>
    <property type="match status" value="2"/>
</dbReference>
<keyword evidence="6" id="KW-0804">Transcription</keyword>
<evidence type="ECO:0000256" key="8">
    <source>
        <dbReference type="SAM" id="MobiDB-lite"/>
    </source>
</evidence>
<sequence>MPRKAGNGQLPLPDGWEEARDYDGKVFYIDHNTKQTSWIDPRDRLTKPLSFADCVGDELPWGWEAAYDPQIGVYYIDHINQTTQIEDPRKQWRQEQERMLKDYLTIAQDALSTQKELYQVKEQRLALALDEYVRLSGAYKEKSSSRTSLFSGSSSSTKYDPDILKAEISTTRLRVKKLKRELSQMKQELLYKEQGFETLQQIDQKMSRGQSGYELCEAKAILKELKSIRKAISSGEREKQDLMKVEGFRSFGGLDLSRTRPAMGTAVAQTQTVEFISFLCSKSALFYFSIANLKIELSKLDSEAWPGALDVEKEKLMLINEKEELLKELQFITTRKRTQDELEQLEAERKRLEEELVSVKSTPSQALTERLKLEERRKELVQKLEETTKLTTYLHSQLRSLSASTLSVSSGSSLGSLASSRGSLNTSSRGSLNSLSSTDLYYNQGDQITDLDYQYKLDFILQEKTGYIPSGPITTIHENEVVSSHGRLSYSDSPSAADHPKLTEPPKSVTSLSSRSSLSSLSPPGSPLVLEAAFSVSAQNSPLHHLTTDFEDSDLSGDFAVISFCENQILLDSEARAGSQTPTDERHLNVRQPLHSLHEGSSGGDLPRRTAGHLLEEKTACVSAAVSDESVAGDSGVYEASVKQPNETEDTVYSEDDATTLEAAQVQIGLRYDHSNSSFVIVIVRLRNLPAFPVPLGSKVYIRVAVLPSSTDISCLFCTKVHPSMETILFNEIFRVAISQAALLEKTLRVDVCAVSRSRQEECLAGTQISLADLSLSDETCTLWYNLLPCKQSPGKKPKEQNDKYMFLLSKQSQSLDSLDLDAVSALLERTSAELEAVEQELAEDEEKEQEQRASEEDWLEMLTEASDEIVDEEQGGIKLEVEGDCNDDMGLLMDAQEMNEDKNRENNDEAQESQQAAVVLTLVDKETNTEELVKGNTAVRPKDRASWSSRQRPFVRNSMIVRSQTFSPGERNQYICRLNRSDSDSSTLAKKSLFVRNATERRSLRVKRKKRLINAPPPPSSEYLSFCNCSMSNPPAVSPGINFYCSVSQTTQPVCQPIMRRAAQECPMRTSLDLELDLQVSRTRQNRLNDELRALRDLKQKLEEMKSRGEAELPLCVLEDERFQKLLKQAEKQAEQSKEEQKQGLSAEKLMRKASKDVCRLREQSQKVPLQVQSFREKIAYFTRAKISIPALPADDV</sequence>
<dbReference type="CDD" id="cd00201">
    <property type="entry name" value="WW"/>
    <property type="match status" value="2"/>
</dbReference>
<evidence type="ECO:0000313" key="12">
    <source>
        <dbReference type="Proteomes" id="UP000197619"/>
    </source>
</evidence>
<feature type="domain" description="WW" evidence="10">
    <location>
        <begin position="57"/>
        <end position="90"/>
    </location>
</feature>
<dbReference type="InterPro" id="IPR035892">
    <property type="entry name" value="C2_domain_sf"/>
</dbReference>
<dbReference type="InterPro" id="IPR036020">
    <property type="entry name" value="WW_dom_sf"/>
</dbReference>